<proteinExistence type="predicted"/>
<sequence>MCTHQNFVWNLSGMEKCKSVMSLEVLNESILSEILLTFQHPLSVYIVGSHCEGTYTPDHQNDLDILQCDEKGFVIEDIEKADQNHSSLLIVTECYTSPGYLKLQVVYRGIPCTDAHWTLIDHPLKTDIYTLDRSGKIVLFDLPQKTMTCFYFLNLEKTCFKMYTTRF</sequence>
<dbReference type="AlphaFoldDB" id="A0A8S3QP49"/>
<evidence type="ECO:0000313" key="2">
    <source>
        <dbReference type="Proteomes" id="UP000683360"/>
    </source>
</evidence>
<gene>
    <name evidence="1" type="ORF">MEDL_12185</name>
</gene>
<dbReference type="EMBL" id="CAJPWZ010000645">
    <property type="protein sequence ID" value="CAG2197354.1"/>
    <property type="molecule type" value="Genomic_DNA"/>
</dbReference>
<protein>
    <submittedName>
        <fullName evidence="1">Uncharacterized protein</fullName>
    </submittedName>
</protein>
<keyword evidence="2" id="KW-1185">Reference proteome</keyword>
<accession>A0A8S3QP49</accession>
<evidence type="ECO:0000313" key="1">
    <source>
        <dbReference type="EMBL" id="CAG2197354.1"/>
    </source>
</evidence>
<organism evidence="1 2">
    <name type="scientific">Mytilus edulis</name>
    <name type="common">Blue mussel</name>
    <dbReference type="NCBI Taxonomy" id="6550"/>
    <lineage>
        <taxon>Eukaryota</taxon>
        <taxon>Metazoa</taxon>
        <taxon>Spiralia</taxon>
        <taxon>Lophotrochozoa</taxon>
        <taxon>Mollusca</taxon>
        <taxon>Bivalvia</taxon>
        <taxon>Autobranchia</taxon>
        <taxon>Pteriomorphia</taxon>
        <taxon>Mytilida</taxon>
        <taxon>Mytiloidea</taxon>
        <taxon>Mytilidae</taxon>
        <taxon>Mytilinae</taxon>
        <taxon>Mytilus</taxon>
    </lineage>
</organism>
<dbReference type="OrthoDB" id="6141187at2759"/>
<comment type="caution">
    <text evidence="1">The sequence shown here is derived from an EMBL/GenBank/DDBJ whole genome shotgun (WGS) entry which is preliminary data.</text>
</comment>
<reference evidence="1" key="1">
    <citation type="submission" date="2021-03" db="EMBL/GenBank/DDBJ databases">
        <authorList>
            <person name="Bekaert M."/>
        </authorList>
    </citation>
    <scope>NUCLEOTIDE SEQUENCE</scope>
</reference>
<name>A0A8S3QP49_MYTED</name>
<dbReference type="Proteomes" id="UP000683360">
    <property type="component" value="Unassembled WGS sequence"/>
</dbReference>